<evidence type="ECO:0000256" key="3">
    <source>
        <dbReference type="PROSITE-ProRule" id="PRU00023"/>
    </source>
</evidence>
<keyword evidence="1" id="KW-0677">Repeat</keyword>
<dbReference type="PANTHER" id="PTHR24198">
    <property type="entry name" value="ANKYRIN REPEAT AND PROTEIN KINASE DOMAIN-CONTAINING PROTEIN"/>
    <property type="match status" value="1"/>
</dbReference>
<keyword evidence="2 3" id="KW-0040">ANK repeat</keyword>
<evidence type="ECO:0000256" key="1">
    <source>
        <dbReference type="ARBA" id="ARBA00022737"/>
    </source>
</evidence>
<proteinExistence type="predicted"/>
<dbReference type="PROSITE" id="PS50297">
    <property type="entry name" value="ANK_REP_REGION"/>
    <property type="match status" value="5"/>
</dbReference>
<accession>A0ABR1R9M1</accession>
<reference evidence="4 5" key="1">
    <citation type="submission" date="2023-01" db="EMBL/GenBank/DDBJ databases">
        <title>Analysis of 21 Apiospora genomes using comparative genomics revels a genus with tremendous synthesis potential of carbohydrate active enzymes and secondary metabolites.</title>
        <authorList>
            <person name="Sorensen T."/>
        </authorList>
    </citation>
    <scope>NUCLEOTIDE SEQUENCE [LARGE SCALE GENOMIC DNA]</scope>
    <source>
        <strain evidence="4 5">CBS 20057</strain>
    </source>
</reference>
<dbReference type="Proteomes" id="UP001396898">
    <property type="component" value="Unassembled WGS sequence"/>
</dbReference>
<feature type="repeat" description="ANK" evidence="3">
    <location>
        <begin position="92"/>
        <end position="124"/>
    </location>
</feature>
<dbReference type="SUPFAM" id="SSF48403">
    <property type="entry name" value="Ankyrin repeat"/>
    <property type="match status" value="2"/>
</dbReference>
<dbReference type="SMART" id="SM00248">
    <property type="entry name" value="ANK"/>
    <property type="match status" value="10"/>
</dbReference>
<comment type="caution">
    <text evidence="4">The sequence shown here is derived from an EMBL/GenBank/DDBJ whole genome shotgun (WGS) entry which is preliminary data.</text>
</comment>
<dbReference type="InterPro" id="IPR002110">
    <property type="entry name" value="Ankyrin_rpt"/>
</dbReference>
<dbReference type="Gene3D" id="1.25.40.20">
    <property type="entry name" value="Ankyrin repeat-containing domain"/>
    <property type="match status" value="3"/>
</dbReference>
<name>A0ABR1R9M1_9PEZI</name>
<evidence type="ECO:0000313" key="4">
    <source>
        <dbReference type="EMBL" id="KAK8006031.1"/>
    </source>
</evidence>
<dbReference type="EMBL" id="JAQQWI010000017">
    <property type="protein sequence ID" value="KAK8006031.1"/>
    <property type="molecule type" value="Genomic_DNA"/>
</dbReference>
<dbReference type="Pfam" id="PF00023">
    <property type="entry name" value="Ank"/>
    <property type="match status" value="1"/>
</dbReference>
<dbReference type="PROSITE" id="PS50088">
    <property type="entry name" value="ANK_REPEAT"/>
    <property type="match status" value="5"/>
</dbReference>
<keyword evidence="5" id="KW-1185">Reference proteome</keyword>
<feature type="repeat" description="ANK" evidence="3">
    <location>
        <begin position="56"/>
        <end position="78"/>
    </location>
</feature>
<evidence type="ECO:0000256" key="2">
    <source>
        <dbReference type="ARBA" id="ARBA00023043"/>
    </source>
</evidence>
<organism evidence="4 5">
    <name type="scientific">Apiospora marii</name>
    <dbReference type="NCBI Taxonomy" id="335849"/>
    <lineage>
        <taxon>Eukaryota</taxon>
        <taxon>Fungi</taxon>
        <taxon>Dikarya</taxon>
        <taxon>Ascomycota</taxon>
        <taxon>Pezizomycotina</taxon>
        <taxon>Sordariomycetes</taxon>
        <taxon>Xylariomycetidae</taxon>
        <taxon>Amphisphaeriales</taxon>
        <taxon>Apiosporaceae</taxon>
        <taxon>Apiospora</taxon>
    </lineage>
</organism>
<feature type="repeat" description="ANK" evidence="3">
    <location>
        <begin position="292"/>
        <end position="324"/>
    </location>
</feature>
<dbReference type="PRINTS" id="PR01415">
    <property type="entry name" value="ANKYRIN"/>
</dbReference>
<evidence type="ECO:0000313" key="5">
    <source>
        <dbReference type="Proteomes" id="UP001396898"/>
    </source>
</evidence>
<dbReference type="InterPro" id="IPR036770">
    <property type="entry name" value="Ankyrin_rpt-contain_sf"/>
</dbReference>
<sequence length="436" mass="47540">MFSSTSSSGEDATPDVNAQDGLGRTALHWAAAMDRTEWAEYIMKQPGADVVRKETDGKTPLHEAVISGHKHMVELLLQDQRIRDNIDTRDNMGRTAMHWAADHGREKMVPLLTARGANLLAADMSSHTALHRAVRSQCKDVMGQLVSSLTDDEKKKAMASAIEQEHLDVAGAMYSKDWGTIIGGLGSASWERLLCVAAERGDEAVVELLLQKDTGLLCWPMDAQFALRGATARGHATVVQELLLVENVNVNGYEQGIRWPRPILQAVDKGHTSVVEVLLRHGDIDLELTDISGYTPLLMAAKRGYTAILQLLLEKGASVAATVERGRSAVSFAAQNGHCDAMRLLIQNKAEVDSCDDGGRTPLSYAAEKGREDAVRLLIDEGARIDSEGKPTNLKLGAYRGKHAYSQTPLEYASAHGHGRVVKLLSTYEHLVRDIP</sequence>
<dbReference type="Pfam" id="PF12796">
    <property type="entry name" value="Ank_2"/>
    <property type="match status" value="3"/>
</dbReference>
<feature type="repeat" description="ANK" evidence="3">
    <location>
        <begin position="325"/>
        <end position="357"/>
    </location>
</feature>
<protein>
    <submittedName>
        <fullName evidence="4">Uncharacterized protein</fullName>
    </submittedName>
</protein>
<gene>
    <name evidence="4" type="ORF">PG991_012328</name>
</gene>
<dbReference type="PANTHER" id="PTHR24198:SF165">
    <property type="entry name" value="ANKYRIN REPEAT-CONTAINING PROTEIN-RELATED"/>
    <property type="match status" value="1"/>
</dbReference>
<feature type="repeat" description="ANK" evidence="3">
    <location>
        <begin position="358"/>
        <end position="390"/>
    </location>
</feature>